<dbReference type="Proteomes" id="UP001148299">
    <property type="component" value="Unassembled WGS sequence"/>
</dbReference>
<evidence type="ECO:0000313" key="2">
    <source>
        <dbReference type="Proteomes" id="UP001148299"/>
    </source>
</evidence>
<reference evidence="1" key="2">
    <citation type="journal article" date="2023" name="IMA Fungus">
        <title>Comparative genomic study of the Penicillium genus elucidates a diverse pangenome and 15 lateral gene transfer events.</title>
        <authorList>
            <person name="Petersen C."/>
            <person name="Sorensen T."/>
            <person name="Nielsen M.R."/>
            <person name="Sondergaard T.E."/>
            <person name="Sorensen J.L."/>
            <person name="Fitzpatrick D.A."/>
            <person name="Frisvad J.C."/>
            <person name="Nielsen K.L."/>
        </authorList>
    </citation>
    <scope>NUCLEOTIDE SEQUENCE</scope>
    <source>
        <strain evidence="1">IBT 35675</strain>
    </source>
</reference>
<dbReference type="AlphaFoldDB" id="A0A9W9UJ90"/>
<gene>
    <name evidence="1" type="ORF">N7541_010619</name>
</gene>
<dbReference type="EMBL" id="JAPZBR010000008">
    <property type="protein sequence ID" value="KAJ5341495.1"/>
    <property type="molecule type" value="Genomic_DNA"/>
</dbReference>
<accession>A0A9W9UJ90</accession>
<keyword evidence="2" id="KW-1185">Reference proteome</keyword>
<protein>
    <submittedName>
        <fullName evidence="1">Uncharacterized protein</fullName>
    </submittedName>
</protein>
<evidence type="ECO:0000313" key="1">
    <source>
        <dbReference type="EMBL" id="KAJ5341495.1"/>
    </source>
</evidence>
<comment type="caution">
    <text evidence="1">The sequence shown here is derived from an EMBL/GenBank/DDBJ whole genome shotgun (WGS) entry which is preliminary data.</text>
</comment>
<reference evidence="1" key="1">
    <citation type="submission" date="2022-12" db="EMBL/GenBank/DDBJ databases">
        <authorList>
            <person name="Petersen C."/>
        </authorList>
    </citation>
    <scope>NUCLEOTIDE SEQUENCE</scope>
    <source>
        <strain evidence="1">IBT 35675</strain>
    </source>
</reference>
<name>A0A9W9UJ90_PENBR</name>
<organism evidence="1 2">
    <name type="scientific">Penicillium brevicompactum</name>
    <dbReference type="NCBI Taxonomy" id="5074"/>
    <lineage>
        <taxon>Eukaryota</taxon>
        <taxon>Fungi</taxon>
        <taxon>Dikarya</taxon>
        <taxon>Ascomycota</taxon>
        <taxon>Pezizomycotina</taxon>
        <taxon>Eurotiomycetes</taxon>
        <taxon>Eurotiomycetidae</taxon>
        <taxon>Eurotiales</taxon>
        <taxon>Aspergillaceae</taxon>
        <taxon>Penicillium</taxon>
    </lineage>
</organism>
<sequence>MSDSEEGDWQQVRTYTDHIGHRVVLEQFVEPEFPPDDVHLVPFQIYSLVSLDDDHEQLREYLLQSFMDEELKPLFEIYSYCPPDAFACIEHNRQEIARRKQLHRSGVENPPPLIPKFPRRSDGTLGGFCILIRSHSYRFGQDEDGYTAAGEGPDLLYFNRSFSNTRNDIDETQRISEGDDLTSEAFELSTERITKQFNIGQILMLDIFLKAGRPDLRYALDIDEGEPPQSNPLSEDQIRDQLNQEAAVGGFSFDPTFQILQDIDIITVTNAAERTVCDVQYSIHALFLAPLHDSAPLSLLESTARLFTASIVSHLPANKTFNFKFCIPNSHSWSAIRPAQTESLSHHNQENPFAIGALHTFSADSEQPSVAYRFTPQKPDKYFASAKETANTPFRLFTVALDRPRFVSEAGVYLYMAEFDTSGDPDPYLEVCPDDTQIFRVEDMSNVAGRLEMVVLDE</sequence>
<proteinExistence type="predicted"/>